<evidence type="ECO:0000256" key="1">
    <source>
        <dbReference type="SAM" id="SignalP"/>
    </source>
</evidence>
<keyword evidence="1" id="KW-0732">Signal</keyword>
<protein>
    <recommendedName>
        <fullName evidence="4">DUF4367 domain-containing protein</fullName>
    </recommendedName>
</protein>
<evidence type="ECO:0008006" key="4">
    <source>
        <dbReference type="Google" id="ProtNLM"/>
    </source>
</evidence>
<dbReference type="Proteomes" id="UP001446032">
    <property type="component" value="Unassembled WGS sequence"/>
</dbReference>
<proteinExistence type="predicted"/>
<comment type="caution">
    <text evidence="2">The sequence shown here is derived from an EMBL/GenBank/DDBJ whole genome shotgun (WGS) entry which is preliminary data.</text>
</comment>
<gene>
    <name evidence="2" type="ORF">WMO75_04730</name>
</gene>
<feature type="signal peptide" evidence="1">
    <location>
        <begin position="1"/>
        <end position="25"/>
    </location>
</feature>
<evidence type="ECO:0000313" key="3">
    <source>
        <dbReference type="Proteomes" id="UP001446032"/>
    </source>
</evidence>
<accession>A0ABV1AHN3</accession>
<dbReference type="RefSeq" id="WP_173907450.1">
    <property type="nucleotide sequence ID" value="NZ_JBBMEI010000010.1"/>
</dbReference>
<organism evidence="2 3">
    <name type="scientific">Blautia intestinihominis</name>
    <dbReference type="NCBI Taxonomy" id="3133152"/>
    <lineage>
        <taxon>Bacteria</taxon>
        <taxon>Bacillati</taxon>
        <taxon>Bacillota</taxon>
        <taxon>Clostridia</taxon>
        <taxon>Lachnospirales</taxon>
        <taxon>Lachnospiraceae</taxon>
        <taxon>Blautia</taxon>
    </lineage>
</organism>
<dbReference type="EMBL" id="JBBMEI010000010">
    <property type="protein sequence ID" value="MEQ2357655.1"/>
    <property type="molecule type" value="Genomic_DNA"/>
</dbReference>
<keyword evidence="3" id="KW-1185">Reference proteome</keyword>
<feature type="chain" id="PRO_5046513943" description="DUF4367 domain-containing protein" evidence="1">
    <location>
        <begin position="26"/>
        <end position="189"/>
    </location>
</feature>
<evidence type="ECO:0000313" key="2">
    <source>
        <dbReference type="EMBL" id="MEQ2357655.1"/>
    </source>
</evidence>
<name>A0ABV1AHN3_9FIRM</name>
<sequence length="189" mass="20907">MMRKKTMAFLMAGMMIFGGTMPVFAETETQSGSDTIVWSYEDIDPELYEGEWMSFDYGFDLYLPTEWTEASDEETENIVYKLDSPDKKISLAITCNTSEDMGAKAELDAVKKNLETQGFTGLADVEINNIPVVGFDDEENKVSGIAFVGESGNMYTILIGPLEDEDSQTVAANILKSFSETETDAESES</sequence>
<reference evidence="2 3" key="1">
    <citation type="submission" date="2024-03" db="EMBL/GenBank/DDBJ databases">
        <title>Human intestinal bacterial collection.</title>
        <authorList>
            <person name="Pauvert C."/>
            <person name="Hitch T.C.A."/>
            <person name="Clavel T."/>
        </authorList>
    </citation>
    <scope>NUCLEOTIDE SEQUENCE [LARGE SCALE GENOMIC DNA]</scope>
    <source>
        <strain evidence="2 3">CLA-AA-H95</strain>
    </source>
</reference>